<reference evidence="1 2" key="1">
    <citation type="journal article" date="2015" name="Nature">
        <title>rRNA introns, odd ribosomes, and small enigmatic genomes across a large radiation of phyla.</title>
        <authorList>
            <person name="Brown C.T."/>
            <person name="Hug L.A."/>
            <person name="Thomas B.C."/>
            <person name="Sharon I."/>
            <person name="Castelle C.J."/>
            <person name="Singh A."/>
            <person name="Wilkins M.J."/>
            <person name="Williams K.H."/>
            <person name="Banfield J.F."/>
        </authorList>
    </citation>
    <scope>NUCLEOTIDE SEQUENCE [LARGE SCALE GENOMIC DNA]</scope>
</reference>
<dbReference type="Proteomes" id="UP000033882">
    <property type="component" value="Unassembled WGS sequence"/>
</dbReference>
<sequence>MSRISLVTAWDRVIYADPSATLYVVLRVGTSKNEDTWYVVLDESCSQIRYNSESARGGRGVVDWMISHA</sequence>
<dbReference type="EMBL" id="LCPB01000009">
    <property type="protein sequence ID" value="KKU89781.1"/>
    <property type="molecule type" value="Genomic_DNA"/>
</dbReference>
<accession>A0A0G1U6N1</accession>
<organism evidence="1 2">
    <name type="scientific">Candidatus Wolfebacteria bacterium GW2011_GWA2_47_9b</name>
    <dbReference type="NCBI Taxonomy" id="1619005"/>
    <lineage>
        <taxon>Bacteria</taxon>
        <taxon>Candidatus Wolfeibacteriota</taxon>
    </lineage>
</organism>
<dbReference type="AlphaFoldDB" id="A0A0G1U6N1"/>
<evidence type="ECO:0000313" key="1">
    <source>
        <dbReference type="EMBL" id="KKU89781.1"/>
    </source>
</evidence>
<evidence type="ECO:0000313" key="2">
    <source>
        <dbReference type="Proteomes" id="UP000033882"/>
    </source>
</evidence>
<protein>
    <submittedName>
        <fullName evidence="1">Uncharacterized protein</fullName>
    </submittedName>
</protein>
<gene>
    <name evidence="1" type="ORF">UY19_C0009G0030</name>
</gene>
<name>A0A0G1U6N1_9BACT</name>
<comment type="caution">
    <text evidence="1">The sequence shown here is derived from an EMBL/GenBank/DDBJ whole genome shotgun (WGS) entry which is preliminary data.</text>
</comment>
<proteinExistence type="predicted"/>